<dbReference type="Proteomes" id="UP001497457">
    <property type="component" value="Chromosome 24b"/>
</dbReference>
<sequence length="246" mass="27000">MAPTPQLLANKVAIVTGADSDIGKAIATKMHANSCKTLAEEINRNKPEDATGKAEAMDCEDVSNWDSFSRVIEEVLTGETTKNLDIFYYHAEFFNRVFGSSGTFNHSMEDNVKYVLDFVGNVMGKNDNKKGGCILYASSAMRMLGDAMPSAYRISQTAAIGVVRSKAAELAGQKVRVNAISQGILDWRVLRSIFPRASDRQLKQMRDNWMMTKAETIEVANTAVFLASDYGKSVTGHNLLLNGSRL</sequence>
<comment type="similarity">
    <text evidence="1">Belongs to the short-chain dehydrogenases/reductases (SDR) family.</text>
</comment>
<keyword evidence="4" id="KW-1185">Reference proteome</keyword>
<accession>A0ABC9AZ67</accession>
<evidence type="ECO:0000313" key="3">
    <source>
        <dbReference type="EMBL" id="CAL4990505.1"/>
    </source>
</evidence>
<keyword evidence="2" id="KW-0560">Oxidoreductase</keyword>
<dbReference type="AlphaFoldDB" id="A0ABC9AZ67"/>
<name>A0ABC9AZ67_9POAL</name>
<organism evidence="3 4">
    <name type="scientific">Urochloa decumbens</name>
    <dbReference type="NCBI Taxonomy" id="240449"/>
    <lineage>
        <taxon>Eukaryota</taxon>
        <taxon>Viridiplantae</taxon>
        <taxon>Streptophyta</taxon>
        <taxon>Embryophyta</taxon>
        <taxon>Tracheophyta</taxon>
        <taxon>Spermatophyta</taxon>
        <taxon>Magnoliopsida</taxon>
        <taxon>Liliopsida</taxon>
        <taxon>Poales</taxon>
        <taxon>Poaceae</taxon>
        <taxon>PACMAD clade</taxon>
        <taxon>Panicoideae</taxon>
        <taxon>Panicodae</taxon>
        <taxon>Paniceae</taxon>
        <taxon>Melinidinae</taxon>
        <taxon>Urochloa</taxon>
    </lineage>
</organism>
<dbReference type="EMBL" id="OZ075134">
    <property type="protein sequence ID" value="CAL4990505.1"/>
    <property type="molecule type" value="Genomic_DNA"/>
</dbReference>
<dbReference type="Gene3D" id="3.40.50.720">
    <property type="entry name" value="NAD(P)-binding Rossmann-like Domain"/>
    <property type="match status" value="1"/>
</dbReference>
<dbReference type="CDD" id="cd05233">
    <property type="entry name" value="SDR_c"/>
    <property type="match status" value="1"/>
</dbReference>
<evidence type="ECO:0000256" key="1">
    <source>
        <dbReference type="ARBA" id="ARBA00006484"/>
    </source>
</evidence>
<gene>
    <name evidence="3" type="ORF">URODEC1_LOCUS60281</name>
</gene>
<dbReference type="Pfam" id="PF13561">
    <property type="entry name" value="adh_short_C2"/>
    <property type="match status" value="1"/>
</dbReference>
<dbReference type="GO" id="GO:0016491">
    <property type="term" value="F:oxidoreductase activity"/>
    <property type="evidence" value="ECO:0007669"/>
    <property type="project" value="UniProtKB-KW"/>
</dbReference>
<dbReference type="InterPro" id="IPR036291">
    <property type="entry name" value="NAD(P)-bd_dom_sf"/>
</dbReference>
<dbReference type="InterPro" id="IPR002347">
    <property type="entry name" value="SDR_fam"/>
</dbReference>
<dbReference type="SUPFAM" id="SSF51735">
    <property type="entry name" value="NAD(P)-binding Rossmann-fold domains"/>
    <property type="match status" value="1"/>
</dbReference>
<proteinExistence type="inferred from homology"/>
<evidence type="ECO:0000256" key="2">
    <source>
        <dbReference type="ARBA" id="ARBA00023002"/>
    </source>
</evidence>
<dbReference type="PRINTS" id="PR00081">
    <property type="entry name" value="GDHRDH"/>
</dbReference>
<protein>
    <submittedName>
        <fullName evidence="3">Uncharacterized protein</fullName>
    </submittedName>
</protein>
<dbReference type="PANTHER" id="PTHR43180">
    <property type="entry name" value="3-OXOACYL-(ACYL-CARRIER-PROTEIN) REDUCTASE (AFU_ORTHOLOGUE AFUA_6G11210)"/>
    <property type="match status" value="1"/>
</dbReference>
<reference evidence="3 4" key="2">
    <citation type="submission" date="2024-10" db="EMBL/GenBank/DDBJ databases">
        <authorList>
            <person name="Ryan C."/>
        </authorList>
    </citation>
    <scope>NUCLEOTIDE SEQUENCE [LARGE SCALE GENOMIC DNA]</scope>
</reference>
<dbReference type="PANTHER" id="PTHR43180:SF34">
    <property type="entry name" value="NAD(P)-BINDING ROSSMANN-FOLD SUPERFAMILY PROTEIN"/>
    <property type="match status" value="1"/>
</dbReference>
<evidence type="ECO:0000313" key="4">
    <source>
        <dbReference type="Proteomes" id="UP001497457"/>
    </source>
</evidence>
<reference evidence="4" key="1">
    <citation type="submission" date="2024-06" db="EMBL/GenBank/DDBJ databases">
        <authorList>
            <person name="Ryan C."/>
        </authorList>
    </citation>
    <scope>NUCLEOTIDE SEQUENCE [LARGE SCALE GENOMIC DNA]</scope>
</reference>